<dbReference type="AlphaFoldDB" id="A0A1Q3BE13"/>
<feature type="transmembrane region" description="Helical" evidence="7">
    <location>
        <begin position="202"/>
        <end position="219"/>
    </location>
</feature>
<dbReference type="GO" id="GO:0016020">
    <property type="term" value="C:membrane"/>
    <property type="evidence" value="ECO:0007669"/>
    <property type="project" value="UniProtKB-SubCell"/>
</dbReference>
<evidence type="ECO:0000256" key="1">
    <source>
        <dbReference type="ARBA" id="ARBA00004141"/>
    </source>
</evidence>
<evidence type="ECO:0000256" key="2">
    <source>
        <dbReference type="ARBA" id="ARBA00007863"/>
    </source>
</evidence>
<feature type="transmembrane region" description="Helical" evidence="7">
    <location>
        <begin position="80"/>
        <end position="97"/>
    </location>
</feature>
<dbReference type="STRING" id="3775.A0A1Q3BE13"/>
<dbReference type="Proteomes" id="UP000187406">
    <property type="component" value="Unassembled WGS sequence"/>
</dbReference>
<feature type="transmembrane region" description="Helical" evidence="7">
    <location>
        <begin position="286"/>
        <end position="304"/>
    </location>
</feature>
<gene>
    <name evidence="8" type="ORF">CFOL_v3_09604</name>
</gene>
<dbReference type="EMBL" id="BDDD01000454">
    <property type="protein sequence ID" value="GAV66094.1"/>
    <property type="molecule type" value="Genomic_DNA"/>
</dbReference>
<evidence type="ECO:0000313" key="9">
    <source>
        <dbReference type="Proteomes" id="UP000187406"/>
    </source>
</evidence>
<dbReference type="InParanoid" id="A0A1Q3BE13"/>
<evidence type="ECO:0000256" key="6">
    <source>
        <dbReference type="ARBA" id="ARBA00023136"/>
    </source>
</evidence>
<dbReference type="PANTHER" id="PTHR14233:SF18">
    <property type="entry name" value="OS05G0444300 PROTEIN"/>
    <property type="match status" value="1"/>
</dbReference>
<evidence type="ECO:0000256" key="3">
    <source>
        <dbReference type="ARBA" id="ARBA00022448"/>
    </source>
</evidence>
<comment type="similarity">
    <text evidence="2">Belongs to the SLC35F solute transporter family.</text>
</comment>
<feature type="transmembrane region" description="Helical" evidence="7">
    <location>
        <begin position="20"/>
        <end position="43"/>
    </location>
</feature>
<evidence type="ECO:0000256" key="5">
    <source>
        <dbReference type="ARBA" id="ARBA00022989"/>
    </source>
</evidence>
<feature type="transmembrane region" description="Helical" evidence="7">
    <location>
        <begin position="165"/>
        <end position="182"/>
    </location>
</feature>
<evidence type="ECO:0000313" key="8">
    <source>
        <dbReference type="EMBL" id="GAV66094.1"/>
    </source>
</evidence>
<keyword evidence="9" id="KW-1185">Reference proteome</keyword>
<comment type="caution">
    <text evidence="8">The sequence shown here is derived from an EMBL/GenBank/DDBJ whole genome shotgun (WGS) entry which is preliminary data.</text>
</comment>
<protein>
    <submittedName>
        <fullName evidence="8">DUF914 domain-containing protein</fullName>
    </submittedName>
</protein>
<proteinExistence type="inferred from homology"/>
<organism evidence="8 9">
    <name type="scientific">Cephalotus follicularis</name>
    <name type="common">Albany pitcher plant</name>
    <dbReference type="NCBI Taxonomy" id="3775"/>
    <lineage>
        <taxon>Eukaryota</taxon>
        <taxon>Viridiplantae</taxon>
        <taxon>Streptophyta</taxon>
        <taxon>Embryophyta</taxon>
        <taxon>Tracheophyta</taxon>
        <taxon>Spermatophyta</taxon>
        <taxon>Magnoliopsida</taxon>
        <taxon>eudicotyledons</taxon>
        <taxon>Gunneridae</taxon>
        <taxon>Pentapetalae</taxon>
        <taxon>rosids</taxon>
        <taxon>fabids</taxon>
        <taxon>Oxalidales</taxon>
        <taxon>Cephalotaceae</taxon>
        <taxon>Cephalotus</taxon>
    </lineage>
</organism>
<feature type="transmembrane region" description="Helical" evidence="7">
    <location>
        <begin position="55"/>
        <end position="74"/>
    </location>
</feature>
<feature type="transmembrane region" description="Helical" evidence="7">
    <location>
        <begin position="109"/>
        <end position="128"/>
    </location>
</feature>
<sequence length="341" mass="37978">MNSSALNDWWTRHVNLRTFYLLLLGQVLSFVLAITSFTSSLVADLGVNAPITQTSFTYFTLFVVYGSILLYRRQKLLVPWYWYLLLGFVDVQGNYLVNEAFQFSSLTSVTLLDCFTIPWVIVLTWIFIGTRYSLWQFFGAALCVLGLGLVLVSDAGVGGEGGSKPLLGDALVIIGTLFFAMSNVGEEFCAKRKDRTEVVGMIGAYGLLVSVVQLSILEIKSLESVTWSTDIILAIAGYTASSFLFYTITPFVLKFSGSAMFNLSMLTSDMWAVVIRIFFYQQQVDWLYYLAFATVVIGIVIYSITQKDPVHVTSVEDENHNVEYQVLNSGSEESRDGSLAS</sequence>
<keyword evidence="5 7" id="KW-1133">Transmembrane helix</keyword>
<keyword evidence="4 7" id="KW-0812">Transmembrane</keyword>
<evidence type="ECO:0000256" key="7">
    <source>
        <dbReference type="SAM" id="Phobius"/>
    </source>
</evidence>
<dbReference type="InterPro" id="IPR037185">
    <property type="entry name" value="EmrE-like"/>
</dbReference>
<dbReference type="InterPro" id="IPR052221">
    <property type="entry name" value="SLC35F_Transporter"/>
</dbReference>
<name>A0A1Q3BE13_CEPFO</name>
<dbReference type="PANTHER" id="PTHR14233">
    <property type="entry name" value="DUF914-RELATED"/>
    <property type="match status" value="1"/>
</dbReference>
<comment type="subcellular location">
    <subcellularLocation>
        <location evidence="1">Membrane</location>
        <topology evidence="1">Multi-pass membrane protein</topology>
    </subcellularLocation>
</comment>
<feature type="transmembrane region" description="Helical" evidence="7">
    <location>
        <begin position="134"/>
        <end position="153"/>
    </location>
</feature>
<evidence type="ECO:0000256" key="4">
    <source>
        <dbReference type="ARBA" id="ARBA00022692"/>
    </source>
</evidence>
<keyword evidence="6 7" id="KW-0472">Membrane</keyword>
<dbReference type="Pfam" id="PF06027">
    <property type="entry name" value="SLC35F"/>
    <property type="match status" value="1"/>
</dbReference>
<reference evidence="9" key="1">
    <citation type="submission" date="2016-04" db="EMBL/GenBank/DDBJ databases">
        <title>Cephalotus genome sequencing.</title>
        <authorList>
            <person name="Fukushima K."/>
            <person name="Hasebe M."/>
            <person name="Fang X."/>
        </authorList>
    </citation>
    <scope>NUCLEOTIDE SEQUENCE [LARGE SCALE GENOMIC DNA]</scope>
    <source>
        <strain evidence="9">cv. St1</strain>
    </source>
</reference>
<keyword evidence="3" id="KW-0813">Transport</keyword>
<feature type="transmembrane region" description="Helical" evidence="7">
    <location>
        <begin position="231"/>
        <end position="253"/>
    </location>
</feature>
<dbReference type="SUPFAM" id="SSF103481">
    <property type="entry name" value="Multidrug resistance efflux transporter EmrE"/>
    <property type="match status" value="1"/>
</dbReference>
<dbReference type="GO" id="GO:0022857">
    <property type="term" value="F:transmembrane transporter activity"/>
    <property type="evidence" value="ECO:0007669"/>
    <property type="project" value="InterPro"/>
</dbReference>
<accession>A0A1Q3BE13</accession>
<dbReference type="OrthoDB" id="429955at2759"/>
<dbReference type="InterPro" id="IPR009262">
    <property type="entry name" value="SLC35_F1/F2/F6"/>
</dbReference>